<evidence type="ECO:0000313" key="2">
    <source>
        <dbReference type="Proteomes" id="UP000003947"/>
    </source>
</evidence>
<gene>
    <name evidence="1" type="ORF">MicloDRAFT_00064840</name>
</gene>
<dbReference type="EMBL" id="JH660647">
    <property type="protein sequence ID" value="EIM25757.1"/>
    <property type="molecule type" value="Genomic_DNA"/>
</dbReference>
<accession>I4YP65</accession>
<organism evidence="1 2">
    <name type="scientific">Microvirga lotononidis</name>
    <dbReference type="NCBI Taxonomy" id="864069"/>
    <lineage>
        <taxon>Bacteria</taxon>
        <taxon>Pseudomonadati</taxon>
        <taxon>Pseudomonadota</taxon>
        <taxon>Alphaproteobacteria</taxon>
        <taxon>Hyphomicrobiales</taxon>
        <taxon>Methylobacteriaceae</taxon>
        <taxon>Microvirga</taxon>
    </lineage>
</organism>
<keyword evidence="2" id="KW-1185">Reference proteome</keyword>
<name>I4YP65_9HYPH</name>
<dbReference type="PATRIC" id="fig|864069.3.peg.6938"/>
<reference evidence="1 2" key="1">
    <citation type="submission" date="2012-02" db="EMBL/GenBank/DDBJ databases">
        <title>Improved High-Quality Draft sequence of Microvirga sp. WSM3557.</title>
        <authorList>
            <consortium name="US DOE Joint Genome Institute"/>
            <person name="Lucas S."/>
            <person name="Han J."/>
            <person name="Lapidus A."/>
            <person name="Cheng J.-F."/>
            <person name="Goodwin L."/>
            <person name="Pitluck S."/>
            <person name="Peters L."/>
            <person name="Zhang X."/>
            <person name="Detter J.C."/>
            <person name="Han C."/>
            <person name="Tapia R."/>
            <person name="Land M."/>
            <person name="Hauser L."/>
            <person name="Kyrpides N."/>
            <person name="Ivanova N."/>
            <person name="Pagani I."/>
            <person name="Brau L."/>
            <person name="Yates R."/>
            <person name="O'Hara G."/>
            <person name="Rui T."/>
            <person name="Howieson J."/>
            <person name="Reeve W."/>
            <person name="Woyke T."/>
        </authorList>
    </citation>
    <scope>NUCLEOTIDE SEQUENCE [LARGE SCALE GENOMIC DNA]</scope>
    <source>
        <strain evidence="1 2">WSM3557</strain>
    </source>
</reference>
<dbReference type="RefSeq" id="WP_009494238.1">
    <property type="nucleotide sequence ID" value="NZ_CP141048.1"/>
</dbReference>
<dbReference type="Proteomes" id="UP000003947">
    <property type="component" value="Unassembled WGS sequence"/>
</dbReference>
<sequence>MAQATNIIAFPKAPANRFNVRQELDPRAQKVVAEINELIRHLASVAESIDSRMKLLSEEQRMGA</sequence>
<dbReference type="AlphaFoldDB" id="I4YP65"/>
<protein>
    <submittedName>
        <fullName evidence="1">Uncharacterized protein</fullName>
    </submittedName>
</protein>
<dbReference type="HOGENOM" id="CLU_2862820_0_0_5"/>
<evidence type="ECO:0000313" key="1">
    <source>
        <dbReference type="EMBL" id="EIM25757.1"/>
    </source>
</evidence>
<proteinExistence type="predicted"/>